<keyword evidence="1" id="KW-1133">Transmembrane helix</keyword>
<gene>
    <name evidence="2" type="ORF">SAMN05421507_106239</name>
</gene>
<feature type="transmembrane region" description="Helical" evidence="1">
    <location>
        <begin position="95"/>
        <end position="118"/>
    </location>
</feature>
<proteinExistence type="predicted"/>
<dbReference type="Proteomes" id="UP000199691">
    <property type="component" value="Unassembled WGS sequence"/>
</dbReference>
<accession>A0A1H0RB72</accession>
<protein>
    <submittedName>
        <fullName evidence="2">Uncharacterized protein</fullName>
    </submittedName>
</protein>
<dbReference type="AlphaFoldDB" id="A0A1H0RB72"/>
<sequence length="175" mass="19260">MKSAIRATAPGKEVVVLGLSDAYARRDRVALEPPERPTWISDRRHALTLRVHRAHGLDITAVWPRLWSVLPDNCRADIHTAQSAYAAAATLTGWAVLYAALVPLWWPLAAIATVTFLTSRVQGRAAMRTLCELVEAAADLHVRSLAEQLGVEPATGEQIVLRLHTHGRPNDQRDV</sequence>
<dbReference type="OrthoDB" id="529448at2"/>
<organism evidence="2 3">
    <name type="scientific">Lentzea jiangxiensis</name>
    <dbReference type="NCBI Taxonomy" id="641025"/>
    <lineage>
        <taxon>Bacteria</taxon>
        <taxon>Bacillati</taxon>
        <taxon>Actinomycetota</taxon>
        <taxon>Actinomycetes</taxon>
        <taxon>Pseudonocardiales</taxon>
        <taxon>Pseudonocardiaceae</taxon>
        <taxon>Lentzea</taxon>
    </lineage>
</organism>
<dbReference type="EMBL" id="FNIX01000006">
    <property type="protein sequence ID" value="SDP26715.1"/>
    <property type="molecule type" value="Genomic_DNA"/>
</dbReference>
<reference evidence="3" key="1">
    <citation type="submission" date="2016-10" db="EMBL/GenBank/DDBJ databases">
        <authorList>
            <person name="Varghese N."/>
            <person name="Submissions S."/>
        </authorList>
    </citation>
    <scope>NUCLEOTIDE SEQUENCE [LARGE SCALE GENOMIC DNA]</scope>
    <source>
        <strain evidence="3">CGMCC 4.6609</strain>
    </source>
</reference>
<evidence type="ECO:0000313" key="2">
    <source>
        <dbReference type="EMBL" id="SDP26715.1"/>
    </source>
</evidence>
<name>A0A1H0RB72_9PSEU</name>
<dbReference type="STRING" id="641025.SAMN05421507_106239"/>
<keyword evidence="3" id="KW-1185">Reference proteome</keyword>
<keyword evidence="1" id="KW-0472">Membrane</keyword>
<dbReference type="RefSeq" id="WP_143022730.1">
    <property type="nucleotide sequence ID" value="NZ_FNIX01000006.1"/>
</dbReference>
<evidence type="ECO:0000313" key="3">
    <source>
        <dbReference type="Proteomes" id="UP000199691"/>
    </source>
</evidence>
<evidence type="ECO:0000256" key="1">
    <source>
        <dbReference type="SAM" id="Phobius"/>
    </source>
</evidence>
<keyword evidence="1" id="KW-0812">Transmembrane</keyword>